<dbReference type="Proteomes" id="UP000029579">
    <property type="component" value="Unassembled WGS sequence"/>
</dbReference>
<dbReference type="RefSeq" id="WP_037326705.1">
    <property type="nucleotide sequence ID" value="NZ_JRMW01000024.1"/>
</dbReference>
<evidence type="ECO:0000256" key="5">
    <source>
        <dbReference type="ARBA" id="ARBA00023136"/>
    </source>
</evidence>
<evidence type="ECO:0000256" key="1">
    <source>
        <dbReference type="ARBA" id="ARBA00004141"/>
    </source>
</evidence>
<keyword evidence="3 6" id="KW-0812">Transmembrane</keyword>
<feature type="transmembrane region" description="Helical" evidence="6">
    <location>
        <begin position="38"/>
        <end position="56"/>
    </location>
</feature>
<dbReference type="PROSITE" id="PS50267">
    <property type="entry name" value="NA_NEUROTRAN_SYMP_3"/>
    <property type="match status" value="1"/>
</dbReference>
<proteinExistence type="predicted"/>
<dbReference type="eggNOG" id="COG0733">
    <property type="taxonomic scope" value="Bacteria"/>
</dbReference>
<dbReference type="PRINTS" id="PR00176">
    <property type="entry name" value="NANEUSMPORT"/>
</dbReference>
<feature type="transmembrane region" description="Helical" evidence="6">
    <location>
        <begin position="172"/>
        <end position="191"/>
    </location>
</feature>
<keyword evidence="4 6" id="KW-1133">Transmembrane helix</keyword>
<dbReference type="PANTHER" id="PTHR42948">
    <property type="entry name" value="TRANSPORTER"/>
    <property type="match status" value="1"/>
</dbReference>
<keyword evidence="2" id="KW-0813">Transport</keyword>
<reference evidence="7 8" key="1">
    <citation type="submission" date="2014-07" db="EMBL/GenBank/DDBJ databases">
        <authorList>
            <person name="McCorrison J."/>
            <person name="Sanka R."/>
            <person name="Torralba M."/>
            <person name="Gillis M."/>
            <person name="Haft D.H."/>
            <person name="Methe B."/>
            <person name="Sutton G."/>
            <person name="Nelson K.E."/>
        </authorList>
    </citation>
    <scope>NUCLEOTIDE SEQUENCE [LARGE SCALE GENOMIC DNA]</scope>
    <source>
        <strain evidence="7 8">S7-1-13</strain>
    </source>
</reference>
<dbReference type="CDD" id="cd10336">
    <property type="entry name" value="SLC6sbd_Tyt1-Like"/>
    <property type="match status" value="1"/>
</dbReference>
<dbReference type="GO" id="GO:0016020">
    <property type="term" value="C:membrane"/>
    <property type="evidence" value="ECO:0007669"/>
    <property type="project" value="UniProtKB-SubCell"/>
</dbReference>
<organism evidence="7 8">
    <name type="scientific">Anaerococcus lactolyticus S7-1-13</name>
    <dbReference type="NCBI Taxonomy" id="1284686"/>
    <lineage>
        <taxon>Bacteria</taxon>
        <taxon>Bacillati</taxon>
        <taxon>Bacillota</taxon>
        <taxon>Tissierellia</taxon>
        <taxon>Tissierellales</taxon>
        <taxon>Peptoniphilaceae</taxon>
        <taxon>Anaerococcus</taxon>
    </lineage>
</organism>
<dbReference type="AlphaFoldDB" id="A0A095YEB0"/>
<name>A0A095YEB0_9FIRM</name>
<dbReference type="InterPro" id="IPR047218">
    <property type="entry name" value="YocR/YhdH-like"/>
</dbReference>
<comment type="subcellular location">
    <subcellularLocation>
        <location evidence="1">Membrane</location>
        <topology evidence="1">Multi-pass membrane protein</topology>
    </subcellularLocation>
</comment>
<feature type="transmembrane region" description="Helical" evidence="6">
    <location>
        <begin position="415"/>
        <end position="431"/>
    </location>
</feature>
<feature type="transmembrane region" description="Helical" evidence="6">
    <location>
        <begin position="371"/>
        <end position="394"/>
    </location>
</feature>
<feature type="transmembrane region" description="Helical" evidence="6">
    <location>
        <begin position="211"/>
        <end position="236"/>
    </location>
</feature>
<dbReference type="EMBL" id="JRMW01000024">
    <property type="protein sequence ID" value="KGF04897.1"/>
    <property type="molecule type" value="Genomic_DNA"/>
</dbReference>
<evidence type="ECO:0000256" key="6">
    <source>
        <dbReference type="SAM" id="Phobius"/>
    </source>
</evidence>
<dbReference type="NCBIfam" id="NF037979">
    <property type="entry name" value="Na_transp"/>
    <property type="match status" value="1"/>
</dbReference>
<dbReference type="Pfam" id="PF00209">
    <property type="entry name" value="SNF"/>
    <property type="match status" value="2"/>
</dbReference>
<dbReference type="OrthoDB" id="9762833at2"/>
<comment type="caution">
    <text evidence="7">The sequence shown here is derived from an EMBL/GenBank/DDBJ whole genome shotgun (WGS) entry which is preliminary data.</text>
</comment>
<evidence type="ECO:0000313" key="7">
    <source>
        <dbReference type="EMBL" id="KGF04897.1"/>
    </source>
</evidence>
<dbReference type="PANTHER" id="PTHR42948:SF1">
    <property type="entry name" value="TRANSPORTER"/>
    <property type="match status" value="1"/>
</dbReference>
<dbReference type="InterPro" id="IPR037272">
    <property type="entry name" value="SNS_sf"/>
</dbReference>
<evidence type="ECO:0000313" key="8">
    <source>
        <dbReference type="Proteomes" id="UP000029579"/>
    </source>
</evidence>
<protein>
    <submittedName>
        <fullName evidence="7">Transporter</fullName>
    </submittedName>
</protein>
<accession>A0A095YEB0</accession>
<keyword evidence="5 6" id="KW-0472">Membrane</keyword>
<evidence type="ECO:0000256" key="2">
    <source>
        <dbReference type="ARBA" id="ARBA00022448"/>
    </source>
</evidence>
<feature type="transmembrane region" description="Helical" evidence="6">
    <location>
        <begin position="339"/>
        <end position="359"/>
    </location>
</feature>
<dbReference type="SUPFAM" id="SSF161070">
    <property type="entry name" value="SNF-like"/>
    <property type="match status" value="1"/>
</dbReference>
<sequence>MKLPKTKSKTIFVLSATGSAVGMANVWGFPYKFHKGGIFFLIFYLIFISLFSYVGLSSEFAIGRMIKGSVVKSYKKAIETRHPESKIAKIYGYFPLVISLIMAVGYTIIVSYVAKALVDTINGKLIITPPFTWFEEFSSRSFAVMEVHLLIIVLVILISLGGFKSVQWLNSVLMPSMIVIYLIVLFKMLTLPNIEEGYKLLFRFDFKDCNIGTAISAMGDALFALSITGFGMVFVGRMLTDDHDIVTNSKLTGLFDTIVALLSAFIIVPSIVVFSMHEAGGPALIFQILPSIFNSMRIGRGFAVLFYMAIIMAGLTSLQTIFESIAHTLNQEFKMNDKTALLLVGTTVLILGVDLHPLAKWTSLMDITIYYLIPLGAVLGAVVWFFVMDSEVLLDEINKGAKHKKTQTFIKIGRYIYTPLVILVSLAAILFH</sequence>
<feature type="transmembrane region" description="Helical" evidence="6">
    <location>
        <begin position="142"/>
        <end position="160"/>
    </location>
</feature>
<gene>
    <name evidence="7" type="ORF">HMPREF1630_02430</name>
</gene>
<evidence type="ECO:0000256" key="4">
    <source>
        <dbReference type="ARBA" id="ARBA00022989"/>
    </source>
</evidence>
<feature type="transmembrane region" description="Helical" evidence="6">
    <location>
        <begin position="90"/>
        <end position="114"/>
    </location>
</feature>
<dbReference type="InterPro" id="IPR000175">
    <property type="entry name" value="Na/ntran_symport"/>
</dbReference>
<feature type="transmembrane region" description="Helical" evidence="6">
    <location>
        <begin position="257"/>
        <end position="277"/>
    </location>
</feature>
<feature type="transmembrane region" description="Helical" evidence="6">
    <location>
        <begin position="297"/>
        <end position="318"/>
    </location>
</feature>
<evidence type="ECO:0000256" key="3">
    <source>
        <dbReference type="ARBA" id="ARBA00022692"/>
    </source>
</evidence>